<organism evidence="2">
    <name type="scientific">Timema douglasi</name>
    <name type="common">Walking stick</name>
    <dbReference type="NCBI Taxonomy" id="61478"/>
    <lineage>
        <taxon>Eukaryota</taxon>
        <taxon>Metazoa</taxon>
        <taxon>Ecdysozoa</taxon>
        <taxon>Arthropoda</taxon>
        <taxon>Hexapoda</taxon>
        <taxon>Insecta</taxon>
        <taxon>Pterygota</taxon>
        <taxon>Neoptera</taxon>
        <taxon>Polyneoptera</taxon>
        <taxon>Phasmatodea</taxon>
        <taxon>Timematodea</taxon>
        <taxon>Timematoidea</taxon>
        <taxon>Timematidae</taxon>
        <taxon>Timema</taxon>
    </lineage>
</organism>
<reference evidence="2" key="1">
    <citation type="submission" date="2020-11" db="EMBL/GenBank/DDBJ databases">
        <authorList>
            <person name="Tran Van P."/>
        </authorList>
    </citation>
    <scope>NUCLEOTIDE SEQUENCE</scope>
</reference>
<gene>
    <name evidence="2" type="ORF">TDIB3V08_LOCUS6407</name>
</gene>
<evidence type="ECO:0000313" key="2">
    <source>
        <dbReference type="EMBL" id="CAD7200180.1"/>
    </source>
</evidence>
<proteinExistence type="predicted"/>
<sequence length="251" mass="27571">MKGIGKVEIEEVNPHLRGGRVENHLVKTTPSSPDRDSNLDLPVLSSRAQHDKRVNQLRHRGGGRRVCDPGCFKKNNSKGTKRVTSARADTVFHEQALSPLFTPPPFSFTLKTLVAAPSLPLTTTAHIPSCHPDTERTKQRPTLSPSPVTTLPSLISHPLFLTPSPHHIRLSNAERIFIRKATEIEKKGVEGDVWVRIEVLLIENLSDKLNLVSSLYAGLGVIIVKRSTAYTTSTLANYATEADGPADMVEL</sequence>
<dbReference type="AlphaFoldDB" id="A0A7R8VNF7"/>
<feature type="region of interest" description="Disordered" evidence="1">
    <location>
        <begin position="125"/>
        <end position="148"/>
    </location>
</feature>
<accession>A0A7R8VNF7</accession>
<name>A0A7R8VNF7_TIMDO</name>
<dbReference type="EMBL" id="OA567312">
    <property type="protein sequence ID" value="CAD7200180.1"/>
    <property type="molecule type" value="Genomic_DNA"/>
</dbReference>
<protein>
    <submittedName>
        <fullName evidence="2">Uncharacterized protein</fullName>
    </submittedName>
</protein>
<evidence type="ECO:0000256" key="1">
    <source>
        <dbReference type="SAM" id="MobiDB-lite"/>
    </source>
</evidence>